<dbReference type="Proteomes" id="UP001059596">
    <property type="component" value="Unassembled WGS sequence"/>
</dbReference>
<evidence type="ECO:0000313" key="2">
    <source>
        <dbReference type="EMBL" id="KAI8037374.1"/>
    </source>
</evidence>
<sequence>MCEYTYLSGSISTGSSCLAFDERRRTSSRSGPVEQPEREREPQSKPQPSDLHRLILAARRAFANRNSLSPPTLCAVFCCE</sequence>
<organism evidence="2 3">
    <name type="scientific">Drosophila gunungcola</name>
    <name type="common">fruit fly</name>
    <dbReference type="NCBI Taxonomy" id="103775"/>
    <lineage>
        <taxon>Eukaryota</taxon>
        <taxon>Metazoa</taxon>
        <taxon>Ecdysozoa</taxon>
        <taxon>Arthropoda</taxon>
        <taxon>Hexapoda</taxon>
        <taxon>Insecta</taxon>
        <taxon>Pterygota</taxon>
        <taxon>Neoptera</taxon>
        <taxon>Endopterygota</taxon>
        <taxon>Diptera</taxon>
        <taxon>Brachycera</taxon>
        <taxon>Muscomorpha</taxon>
        <taxon>Ephydroidea</taxon>
        <taxon>Drosophilidae</taxon>
        <taxon>Drosophila</taxon>
        <taxon>Sophophora</taxon>
    </lineage>
</organism>
<comment type="caution">
    <text evidence="2">The sequence shown here is derived from an EMBL/GenBank/DDBJ whole genome shotgun (WGS) entry which is preliminary data.</text>
</comment>
<name>A0A9P9YI14_9MUSC</name>
<gene>
    <name evidence="2" type="ORF">M5D96_009508</name>
</gene>
<keyword evidence="3" id="KW-1185">Reference proteome</keyword>
<proteinExistence type="predicted"/>
<dbReference type="AlphaFoldDB" id="A0A9P9YI14"/>
<evidence type="ECO:0000313" key="3">
    <source>
        <dbReference type="Proteomes" id="UP001059596"/>
    </source>
</evidence>
<reference evidence="2" key="1">
    <citation type="journal article" date="2023" name="Genome Biol. Evol.">
        <title>Long-read-based Genome Assembly of Drosophila gunungcola Reveals Fewer Chemosensory Genes in Flower-breeding Species.</title>
        <authorList>
            <person name="Negi A."/>
            <person name="Liao B.Y."/>
            <person name="Yeh S.D."/>
        </authorList>
    </citation>
    <scope>NUCLEOTIDE SEQUENCE</scope>
    <source>
        <strain evidence="2">Sukarami</strain>
    </source>
</reference>
<dbReference type="EMBL" id="JAMKOV010000012">
    <property type="protein sequence ID" value="KAI8037374.1"/>
    <property type="molecule type" value="Genomic_DNA"/>
</dbReference>
<protein>
    <submittedName>
        <fullName evidence="2">Uncharacterized protein</fullName>
    </submittedName>
</protein>
<accession>A0A9P9YI14</accession>
<evidence type="ECO:0000256" key="1">
    <source>
        <dbReference type="SAM" id="MobiDB-lite"/>
    </source>
</evidence>
<feature type="region of interest" description="Disordered" evidence="1">
    <location>
        <begin position="21"/>
        <end position="50"/>
    </location>
</feature>